<dbReference type="Gene3D" id="3.40.140.10">
    <property type="entry name" value="Cytidine Deaminase, domain 2"/>
    <property type="match status" value="1"/>
</dbReference>
<dbReference type="OrthoDB" id="414540at2759"/>
<dbReference type="GO" id="GO:0008270">
    <property type="term" value="F:zinc ion binding"/>
    <property type="evidence" value="ECO:0007669"/>
    <property type="project" value="TreeGrafter"/>
</dbReference>
<dbReference type="Proteomes" id="UP000192257">
    <property type="component" value="Unassembled WGS sequence"/>
</dbReference>
<feature type="domain" description="CMP/dCMP-type deaminase" evidence="2">
    <location>
        <begin position="19"/>
        <end position="161"/>
    </location>
</feature>
<dbReference type="STRING" id="67003.A0A1X0NSY6"/>
<sequence length="185" mass="20254">MWSSLTKLNTLLPLTQLPAELQQLAQRAIDAHRNSYCPYSNFAVGAALLHKEKSITTGCNYENCTLKGCCAEVCAIVKGNSNGHRTAEAVAIYGRNKNLNAGNTPSDTLTPPCGFCRQWLVEVADLSNNYEEFLVLLVTLDKEHAKLVKLCDLIPLKFGPSNIGMNVSQLAEEVGKLTENTENLK</sequence>
<dbReference type="InterPro" id="IPR050202">
    <property type="entry name" value="Cyt/Deoxycyt_deaminase"/>
</dbReference>
<reference evidence="3 4" key="1">
    <citation type="submission" date="2017-03" db="EMBL/GenBank/DDBJ databases">
        <title>An alternative strategy for trypanosome survival in the mammalian bloodstream revealed through genome and transcriptome analysis of the ubiquitous bovine parasite Trypanosoma (Megatrypanum) theileri.</title>
        <authorList>
            <person name="Kelly S."/>
            <person name="Ivens A."/>
            <person name="Mott A."/>
            <person name="O'Neill E."/>
            <person name="Emms D."/>
            <person name="Macleod O."/>
            <person name="Voorheis P."/>
            <person name="Matthews J."/>
            <person name="Matthews K."/>
            <person name="Carrington M."/>
        </authorList>
    </citation>
    <scope>NUCLEOTIDE SEQUENCE [LARGE SCALE GENOMIC DNA]</scope>
    <source>
        <strain evidence="3">Edinburgh</strain>
    </source>
</reference>
<dbReference type="AlphaFoldDB" id="A0A1X0NSY6"/>
<dbReference type="InterPro" id="IPR016193">
    <property type="entry name" value="Cytidine_deaminase-like"/>
</dbReference>
<dbReference type="GO" id="GO:0072527">
    <property type="term" value="P:pyrimidine-containing compound metabolic process"/>
    <property type="evidence" value="ECO:0007669"/>
    <property type="project" value="UniProtKB-ARBA"/>
</dbReference>
<dbReference type="SUPFAM" id="SSF53927">
    <property type="entry name" value="Cytidine deaminase-like"/>
    <property type="match status" value="1"/>
</dbReference>
<dbReference type="EMBL" id="NBCO01000020">
    <property type="protein sequence ID" value="ORC87817.1"/>
    <property type="molecule type" value="Genomic_DNA"/>
</dbReference>
<gene>
    <name evidence="3" type="ORF">TM35_000202260</name>
</gene>
<comment type="caution">
    <text evidence="3">The sequence shown here is derived from an EMBL/GenBank/DDBJ whole genome shotgun (WGS) entry which is preliminary data.</text>
</comment>
<dbReference type="CDD" id="cd01283">
    <property type="entry name" value="cytidine_deaminase"/>
    <property type="match status" value="1"/>
</dbReference>
<comment type="similarity">
    <text evidence="1">Belongs to the cytidine and deoxycytidylate deaminase family.</text>
</comment>
<organism evidence="3 4">
    <name type="scientific">Trypanosoma theileri</name>
    <dbReference type="NCBI Taxonomy" id="67003"/>
    <lineage>
        <taxon>Eukaryota</taxon>
        <taxon>Discoba</taxon>
        <taxon>Euglenozoa</taxon>
        <taxon>Kinetoplastea</taxon>
        <taxon>Metakinetoplastina</taxon>
        <taxon>Trypanosomatida</taxon>
        <taxon>Trypanosomatidae</taxon>
        <taxon>Trypanosoma</taxon>
    </lineage>
</organism>
<dbReference type="RefSeq" id="XP_028881883.1">
    <property type="nucleotide sequence ID" value="XM_029026911.1"/>
</dbReference>
<proteinExistence type="inferred from homology"/>
<dbReference type="GO" id="GO:0005829">
    <property type="term" value="C:cytosol"/>
    <property type="evidence" value="ECO:0007669"/>
    <property type="project" value="TreeGrafter"/>
</dbReference>
<evidence type="ECO:0000313" key="4">
    <source>
        <dbReference type="Proteomes" id="UP000192257"/>
    </source>
</evidence>
<evidence type="ECO:0000256" key="1">
    <source>
        <dbReference type="ARBA" id="ARBA00006576"/>
    </source>
</evidence>
<evidence type="ECO:0000313" key="3">
    <source>
        <dbReference type="EMBL" id="ORC87817.1"/>
    </source>
</evidence>
<dbReference type="PROSITE" id="PS51747">
    <property type="entry name" value="CYT_DCMP_DEAMINASES_2"/>
    <property type="match status" value="1"/>
</dbReference>
<dbReference type="FunFam" id="3.40.140.10:FF:000088">
    <property type="entry name" value="Cytidine deaminase, putative"/>
    <property type="match status" value="1"/>
</dbReference>
<dbReference type="PANTHER" id="PTHR11644:SF2">
    <property type="entry name" value="CYTIDINE DEAMINASE"/>
    <property type="match status" value="1"/>
</dbReference>
<protein>
    <submittedName>
        <fullName evidence="3">Cytidine deaminase-like protein</fullName>
    </submittedName>
</protein>
<evidence type="ECO:0000259" key="2">
    <source>
        <dbReference type="PROSITE" id="PS51747"/>
    </source>
</evidence>
<keyword evidence="4" id="KW-1185">Reference proteome</keyword>
<dbReference type="PANTHER" id="PTHR11644">
    <property type="entry name" value="CYTIDINE DEAMINASE"/>
    <property type="match status" value="1"/>
</dbReference>
<dbReference type="Pfam" id="PF00383">
    <property type="entry name" value="dCMP_cyt_deam_1"/>
    <property type="match status" value="1"/>
</dbReference>
<dbReference type="VEuPathDB" id="TriTrypDB:TM35_000202260"/>
<name>A0A1X0NSY6_9TRYP</name>
<dbReference type="GO" id="GO:0055086">
    <property type="term" value="P:nucleobase-containing small molecule metabolic process"/>
    <property type="evidence" value="ECO:0007669"/>
    <property type="project" value="UniProtKB-ARBA"/>
</dbReference>
<dbReference type="GO" id="GO:0004126">
    <property type="term" value="F:cytidine deaminase activity"/>
    <property type="evidence" value="ECO:0007669"/>
    <property type="project" value="TreeGrafter"/>
</dbReference>
<dbReference type="GeneID" id="39986691"/>
<accession>A0A1X0NSY6</accession>
<dbReference type="InterPro" id="IPR002125">
    <property type="entry name" value="CMP_dCMP_dom"/>
</dbReference>
<dbReference type="NCBIfam" id="NF004064">
    <property type="entry name" value="PRK05578.1"/>
    <property type="match status" value="1"/>
</dbReference>